<organism evidence="1 2">
    <name type="scientific">Cichlidogyrus casuarinus</name>
    <dbReference type="NCBI Taxonomy" id="1844966"/>
    <lineage>
        <taxon>Eukaryota</taxon>
        <taxon>Metazoa</taxon>
        <taxon>Spiralia</taxon>
        <taxon>Lophotrochozoa</taxon>
        <taxon>Platyhelminthes</taxon>
        <taxon>Monogenea</taxon>
        <taxon>Monopisthocotylea</taxon>
        <taxon>Dactylogyridea</taxon>
        <taxon>Ancyrocephalidae</taxon>
        <taxon>Cichlidogyrus</taxon>
    </lineage>
</organism>
<evidence type="ECO:0000313" key="2">
    <source>
        <dbReference type="Proteomes" id="UP001626550"/>
    </source>
</evidence>
<name>A0ABD2Q6X4_9PLAT</name>
<dbReference type="Proteomes" id="UP001626550">
    <property type="component" value="Unassembled WGS sequence"/>
</dbReference>
<sequence>WLASLCQLNDVTFKNKKWNVLLSVEDLERNDGSPEKPYMMSQNLRQALDVQNKLPPPVAEQKL</sequence>
<comment type="caution">
    <text evidence="1">The sequence shown here is derived from an EMBL/GenBank/DDBJ whole genome shotgun (WGS) entry which is preliminary data.</text>
</comment>
<gene>
    <name evidence="1" type="ORF">Ciccas_006041</name>
</gene>
<accession>A0ABD2Q6X4</accession>
<evidence type="ECO:0000313" key="1">
    <source>
        <dbReference type="EMBL" id="KAL3315324.1"/>
    </source>
</evidence>
<keyword evidence="2" id="KW-1185">Reference proteome</keyword>
<protein>
    <submittedName>
        <fullName evidence="1">Uncharacterized protein</fullName>
    </submittedName>
</protein>
<reference evidence="1 2" key="1">
    <citation type="submission" date="2024-11" db="EMBL/GenBank/DDBJ databases">
        <title>Adaptive evolution of stress response genes in parasites aligns with host niche diversity.</title>
        <authorList>
            <person name="Hahn C."/>
            <person name="Resl P."/>
        </authorList>
    </citation>
    <scope>NUCLEOTIDE SEQUENCE [LARGE SCALE GENOMIC DNA]</scope>
    <source>
        <strain evidence="1">EGGRZ-B1_66</strain>
        <tissue evidence="1">Body</tissue>
    </source>
</reference>
<dbReference type="EMBL" id="JBJKFK010000775">
    <property type="protein sequence ID" value="KAL3315324.1"/>
    <property type="molecule type" value="Genomic_DNA"/>
</dbReference>
<dbReference type="AlphaFoldDB" id="A0ABD2Q6X4"/>
<proteinExistence type="predicted"/>
<feature type="non-terminal residue" evidence="1">
    <location>
        <position position="1"/>
    </location>
</feature>